<evidence type="ECO:0000313" key="2">
    <source>
        <dbReference type="EMBL" id="PCG75393.1"/>
    </source>
</evidence>
<organism evidence="2">
    <name type="scientific">Heliothis virescens</name>
    <name type="common">Tobacco budworm moth</name>
    <dbReference type="NCBI Taxonomy" id="7102"/>
    <lineage>
        <taxon>Eukaryota</taxon>
        <taxon>Metazoa</taxon>
        <taxon>Ecdysozoa</taxon>
        <taxon>Arthropoda</taxon>
        <taxon>Hexapoda</taxon>
        <taxon>Insecta</taxon>
        <taxon>Pterygota</taxon>
        <taxon>Neoptera</taxon>
        <taxon>Endopterygota</taxon>
        <taxon>Lepidoptera</taxon>
        <taxon>Glossata</taxon>
        <taxon>Ditrysia</taxon>
        <taxon>Noctuoidea</taxon>
        <taxon>Noctuidae</taxon>
        <taxon>Heliothinae</taxon>
        <taxon>Heliothis</taxon>
    </lineage>
</organism>
<dbReference type="STRING" id="7102.A0A2A4JV80"/>
<dbReference type="Pfam" id="PF02958">
    <property type="entry name" value="EcKL"/>
    <property type="match status" value="1"/>
</dbReference>
<feature type="domain" description="CHK kinase-like" evidence="1">
    <location>
        <begin position="132"/>
        <end position="327"/>
    </location>
</feature>
<gene>
    <name evidence="2" type="ORF">B5V51_11789</name>
</gene>
<dbReference type="InterPro" id="IPR015897">
    <property type="entry name" value="CHK_kinase-like"/>
</dbReference>
<dbReference type="AlphaFoldDB" id="A0A2A4JV80"/>
<dbReference type="SUPFAM" id="SSF56112">
    <property type="entry name" value="Protein kinase-like (PK-like)"/>
    <property type="match status" value="1"/>
</dbReference>
<accession>A0A2A4JV80</accession>
<dbReference type="SMART" id="SM00587">
    <property type="entry name" value="CHK"/>
    <property type="match status" value="1"/>
</dbReference>
<name>A0A2A4JV80_HELVI</name>
<dbReference type="InterPro" id="IPR004119">
    <property type="entry name" value="EcKL"/>
</dbReference>
<reference evidence="2" key="1">
    <citation type="submission" date="2017-09" db="EMBL/GenBank/DDBJ databases">
        <title>Contemporary evolution of a Lepidopteran species, Heliothis virescens, in response to modern agricultural practices.</title>
        <authorList>
            <person name="Fritz M.L."/>
            <person name="Deyonke A.M."/>
            <person name="Papanicolaou A."/>
            <person name="Micinski S."/>
            <person name="Westbrook J."/>
            <person name="Gould F."/>
        </authorList>
    </citation>
    <scope>NUCLEOTIDE SEQUENCE [LARGE SCALE GENOMIC DNA]</scope>
    <source>
        <strain evidence="2">HvINT-</strain>
        <tissue evidence="2">Whole body</tissue>
    </source>
</reference>
<dbReference type="Gene3D" id="3.90.1200.10">
    <property type="match status" value="1"/>
</dbReference>
<dbReference type="PANTHER" id="PTHR11012">
    <property type="entry name" value="PROTEIN KINASE-LIKE DOMAIN-CONTAINING"/>
    <property type="match status" value="1"/>
</dbReference>
<protein>
    <recommendedName>
        <fullName evidence="1">CHK kinase-like domain-containing protein</fullName>
    </recommendedName>
</protein>
<comment type="caution">
    <text evidence="2">The sequence shown here is derived from an EMBL/GenBank/DDBJ whole genome shotgun (WGS) entry which is preliminary data.</text>
</comment>
<dbReference type="PANTHER" id="PTHR11012:SF30">
    <property type="entry name" value="PROTEIN KINASE-LIKE DOMAIN-CONTAINING"/>
    <property type="match status" value="1"/>
</dbReference>
<evidence type="ECO:0000259" key="1">
    <source>
        <dbReference type="SMART" id="SM00587"/>
    </source>
</evidence>
<proteinExistence type="predicted"/>
<dbReference type="EMBL" id="NWSH01000603">
    <property type="protein sequence ID" value="PCG75393.1"/>
    <property type="molecule type" value="Genomic_DNA"/>
</dbReference>
<dbReference type="InterPro" id="IPR011009">
    <property type="entry name" value="Kinase-like_dom_sf"/>
</dbReference>
<sequence length="416" mass="47550">MAQFKFEGETQNITNRQLEFINSVIEQQGFKNSKVTFHAVGSVGDNYVANVKRIIVEGKNGNLTMIAKIAPTSENMRTNFQTALAFGNEIVIYSKVLPKFRQLQKQADVPEDELLQFPKYYGSLDEAPNEVILLEDVKLSGYTILNRFTPLTDYVVRGVLKSLATYHSLSYVLKVKEPETYNSFKESLVDLWVTMAEKKDNPAMDFFDQIEKISIDILSDYPQYHSMIKDKVVASIERAPKMKKNEDGNRYAVIQHGDTWTNNIMFKFEGDMLKHTMLIDHQIAKHGSPVSDLLYFIFNCTHHDARVEYFYDWLDYYHSELDKSLSNFGIKANYVYPEDQLDADLKRYGKTAMGFTLGTVMLTALKPELAGKVKDQLDSPDLKNFITMGDIDAQSLAAHKKKLVGLLESFNRFGLL</sequence>